<keyword evidence="3" id="KW-0808">Transferase</keyword>
<dbReference type="SUPFAM" id="SSF53448">
    <property type="entry name" value="Nucleotide-diphospho-sugar transferases"/>
    <property type="match status" value="1"/>
</dbReference>
<evidence type="ECO:0000313" key="5">
    <source>
        <dbReference type="EMBL" id="AQS84808.1"/>
    </source>
</evidence>
<dbReference type="Gene3D" id="3.90.550.10">
    <property type="entry name" value="Spore Coat Polysaccharide Biosynthesis Protein SpsA, Chain A"/>
    <property type="match status" value="1"/>
</dbReference>
<keyword evidence="6" id="KW-1185">Reference proteome</keyword>
<evidence type="ECO:0000256" key="2">
    <source>
        <dbReference type="ARBA" id="ARBA00022676"/>
    </source>
</evidence>
<keyword evidence="2" id="KW-0328">Glycosyltransferase</keyword>
<dbReference type="EMBL" id="CP014692">
    <property type="protein sequence ID" value="AQS84808.1"/>
    <property type="molecule type" value="Genomic_DNA"/>
</dbReference>
<comment type="similarity">
    <text evidence="1">Belongs to the glycosyltransferase 2 family.</text>
</comment>
<dbReference type="InterPro" id="IPR050834">
    <property type="entry name" value="Glycosyltransf_2"/>
</dbReference>
<feature type="domain" description="Glycosyltransferase 2-like" evidence="4">
    <location>
        <begin position="7"/>
        <end position="165"/>
    </location>
</feature>
<organism evidence="5 6">
    <name type="scientific">Acetobacter aceti</name>
    <dbReference type="NCBI Taxonomy" id="435"/>
    <lineage>
        <taxon>Bacteria</taxon>
        <taxon>Pseudomonadati</taxon>
        <taxon>Pseudomonadota</taxon>
        <taxon>Alphaproteobacteria</taxon>
        <taxon>Acetobacterales</taxon>
        <taxon>Acetobacteraceae</taxon>
        <taxon>Acetobacter</taxon>
        <taxon>Acetobacter subgen. Acetobacter</taxon>
    </lineage>
</organism>
<dbReference type="InterPro" id="IPR029044">
    <property type="entry name" value="Nucleotide-diphossugar_trans"/>
</dbReference>
<dbReference type="PANTHER" id="PTHR43685:SF5">
    <property type="entry name" value="GLYCOSYLTRANSFERASE EPSE-RELATED"/>
    <property type="match status" value="1"/>
</dbReference>
<dbReference type="Pfam" id="PF00535">
    <property type="entry name" value="Glycos_transf_2"/>
    <property type="match status" value="1"/>
</dbReference>
<dbReference type="GO" id="GO:0016757">
    <property type="term" value="F:glycosyltransferase activity"/>
    <property type="evidence" value="ECO:0007669"/>
    <property type="project" value="UniProtKB-KW"/>
</dbReference>
<dbReference type="AlphaFoldDB" id="A0A1U9KGC8"/>
<gene>
    <name evidence="5" type="ORF">A0U92_08470</name>
</gene>
<proteinExistence type="inferred from homology"/>
<reference evidence="5 6" key="1">
    <citation type="submission" date="2016-03" db="EMBL/GenBank/DDBJ databases">
        <title>Acetic acid bacteria sequencing.</title>
        <authorList>
            <person name="Brandt J."/>
            <person name="Jakob F."/>
            <person name="Vogel R.F."/>
        </authorList>
    </citation>
    <scope>NUCLEOTIDE SEQUENCE [LARGE SCALE GENOMIC DNA]</scope>
    <source>
        <strain evidence="5 6">TMW2.1153</strain>
    </source>
</reference>
<dbReference type="PANTHER" id="PTHR43685">
    <property type="entry name" value="GLYCOSYLTRANSFERASE"/>
    <property type="match status" value="1"/>
</dbReference>
<dbReference type="STRING" id="435.A0U92_08470"/>
<sequence>MTCKLDILMSVYNCDRYILETLISIQNQTFTDYRLLIVDDGSVDRTGEIIRQVAETDNRIQYYRQDNAGIVAALNHGLQYCSAPFIARHDGDDISYPERFERELAYLQKNPDCVAVSSYVDLIDEQGKRIERALYTYPTEDADAFSIPAREPYIPQPMLMMRAKTFIEAGGYRYLPCCEDTDLYWRLKHLGHLGVIPTPLGSYRIHPNSTTSGSHKKLQSIAIWSQLSAISEQRRQAGHDDIRFSCEFMSILEREDTFNESLHHAERILSPSEKRWFLSSAAAKIMEMYKARFFLPNIEEISIIKQAFDADPNIKEHIIATAVILNSRGHIEESKKFIKHTTNYITYIKYKTRVLKNNITSSTTIKLNIEK</sequence>
<dbReference type="Proteomes" id="UP000188937">
    <property type="component" value="Chromosome"/>
</dbReference>
<evidence type="ECO:0000256" key="1">
    <source>
        <dbReference type="ARBA" id="ARBA00006739"/>
    </source>
</evidence>
<dbReference type="KEGG" id="aace:A0U92_08470"/>
<name>A0A1U9KGC8_ACEAC</name>
<evidence type="ECO:0000313" key="6">
    <source>
        <dbReference type="Proteomes" id="UP000188937"/>
    </source>
</evidence>
<evidence type="ECO:0000259" key="4">
    <source>
        <dbReference type="Pfam" id="PF00535"/>
    </source>
</evidence>
<accession>A0A1U9KGC8</accession>
<evidence type="ECO:0000256" key="3">
    <source>
        <dbReference type="ARBA" id="ARBA00022679"/>
    </source>
</evidence>
<protein>
    <recommendedName>
        <fullName evidence="4">Glycosyltransferase 2-like domain-containing protein</fullName>
    </recommendedName>
</protein>
<dbReference type="InterPro" id="IPR001173">
    <property type="entry name" value="Glyco_trans_2-like"/>
</dbReference>